<keyword evidence="1" id="KW-0677">Repeat</keyword>
<dbReference type="InterPro" id="IPR011990">
    <property type="entry name" value="TPR-like_helical_dom_sf"/>
</dbReference>
<evidence type="ECO:0000256" key="1">
    <source>
        <dbReference type="ARBA" id="ARBA00022737"/>
    </source>
</evidence>
<dbReference type="Pfam" id="PF01535">
    <property type="entry name" value="PPR"/>
    <property type="match status" value="1"/>
</dbReference>
<dbReference type="GO" id="GO:0003723">
    <property type="term" value="F:RNA binding"/>
    <property type="evidence" value="ECO:0007669"/>
    <property type="project" value="InterPro"/>
</dbReference>
<evidence type="ECO:0000313" key="4">
    <source>
        <dbReference type="Proteomes" id="UP001189122"/>
    </source>
</evidence>
<dbReference type="Pfam" id="PF13041">
    <property type="entry name" value="PPR_2"/>
    <property type="match status" value="2"/>
</dbReference>
<organism evidence="3">
    <name type="scientific">Spirodela intermedia</name>
    <name type="common">Intermediate duckweed</name>
    <dbReference type="NCBI Taxonomy" id="51605"/>
    <lineage>
        <taxon>Eukaryota</taxon>
        <taxon>Viridiplantae</taxon>
        <taxon>Streptophyta</taxon>
        <taxon>Embryophyta</taxon>
        <taxon>Tracheophyta</taxon>
        <taxon>Spermatophyta</taxon>
        <taxon>Magnoliopsida</taxon>
        <taxon>Liliopsida</taxon>
        <taxon>Araceae</taxon>
        <taxon>Lemnoideae</taxon>
        <taxon>Spirodela</taxon>
    </lineage>
</organism>
<accession>A0A7I8JR25</accession>
<reference evidence="3 4" key="1">
    <citation type="submission" date="2019-12" db="EMBL/GenBank/DDBJ databases">
        <authorList>
            <person name="Scholz U."/>
            <person name="Mascher M."/>
            <person name="Fiebig A."/>
        </authorList>
    </citation>
    <scope>NUCLEOTIDE SEQUENCE</scope>
</reference>
<dbReference type="InterPro" id="IPR002885">
    <property type="entry name" value="PPR_rpt"/>
</dbReference>
<dbReference type="Proteomes" id="UP001189122">
    <property type="component" value="Unassembled WGS sequence"/>
</dbReference>
<dbReference type="NCBIfam" id="TIGR00756">
    <property type="entry name" value="PPR"/>
    <property type="match status" value="2"/>
</dbReference>
<sequence>MPRRSLVTWNAMIAAYEQNGLAGEAVVVFRAMQADAAVEPDGATMVSLLAACAHLGDLRLGQWASSYIATKHLPVGAALAGALVSMYARCGCVDEAREVFDGLRRPNVVAWTAMISGYGMHGRGAEAVALFRMMSRRGPRPTLSPSWRCSLPAPTLGW</sequence>
<gene>
    <name evidence="3" type="ORF">SI7747_15018441</name>
</gene>
<evidence type="ECO:0000256" key="2">
    <source>
        <dbReference type="PROSITE-ProRule" id="PRU00708"/>
    </source>
</evidence>
<dbReference type="PANTHER" id="PTHR47926">
    <property type="entry name" value="PENTATRICOPEPTIDE REPEAT-CONTAINING PROTEIN"/>
    <property type="match status" value="1"/>
</dbReference>
<name>A0A7I8JR25_SPIIN</name>
<dbReference type="GO" id="GO:0009451">
    <property type="term" value="P:RNA modification"/>
    <property type="evidence" value="ECO:0007669"/>
    <property type="project" value="InterPro"/>
</dbReference>
<keyword evidence="4" id="KW-1185">Reference proteome</keyword>
<evidence type="ECO:0000313" key="3">
    <source>
        <dbReference type="EMBL" id="CAA2632863.1"/>
    </source>
</evidence>
<dbReference type="InterPro" id="IPR046960">
    <property type="entry name" value="PPR_At4g14850-like_plant"/>
</dbReference>
<protein>
    <submittedName>
        <fullName evidence="3">Uncharacterized protein</fullName>
    </submittedName>
</protein>
<dbReference type="PROSITE" id="PS51375">
    <property type="entry name" value="PPR"/>
    <property type="match status" value="2"/>
</dbReference>
<feature type="repeat" description="PPR" evidence="2">
    <location>
        <begin position="5"/>
        <end position="39"/>
    </location>
</feature>
<dbReference type="AlphaFoldDB" id="A0A7I8JR25"/>
<proteinExistence type="predicted"/>
<dbReference type="EMBL" id="CACRZD030000015">
    <property type="protein sequence ID" value="CAA6672033.1"/>
    <property type="molecule type" value="Genomic_DNA"/>
</dbReference>
<dbReference type="EMBL" id="LR743602">
    <property type="protein sequence ID" value="CAA2632863.1"/>
    <property type="molecule type" value="Genomic_DNA"/>
</dbReference>
<dbReference type="PANTHER" id="PTHR47926:SF355">
    <property type="entry name" value="DYW DOMAIN-CONTAINING PROTEIN"/>
    <property type="match status" value="1"/>
</dbReference>
<dbReference type="Gene3D" id="1.25.40.10">
    <property type="entry name" value="Tetratricopeptide repeat domain"/>
    <property type="match status" value="2"/>
</dbReference>
<feature type="repeat" description="PPR" evidence="2">
    <location>
        <begin position="107"/>
        <end position="141"/>
    </location>
</feature>